<proteinExistence type="predicted"/>
<evidence type="ECO:0000313" key="1">
    <source>
        <dbReference type="Proteomes" id="UP000887572"/>
    </source>
</evidence>
<evidence type="ECO:0000313" key="2">
    <source>
        <dbReference type="WBParaSite" id="Gr19_v10_g3057.t1"/>
    </source>
</evidence>
<organism evidence="1 2">
    <name type="scientific">Globodera rostochiensis</name>
    <name type="common">Golden nematode worm</name>
    <name type="synonym">Heterodera rostochiensis</name>
    <dbReference type="NCBI Taxonomy" id="31243"/>
    <lineage>
        <taxon>Eukaryota</taxon>
        <taxon>Metazoa</taxon>
        <taxon>Ecdysozoa</taxon>
        <taxon>Nematoda</taxon>
        <taxon>Chromadorea</taxon>
        <taxon>Rhabditida</taxon>
        <taxon>Tylenchina</taxon>
        <taxon>Tylenchomorpha</taxon>
        <taxon>Tylenchoidea</taxon>
        <taxon>Heteroderidae</taxon>
        <taxon>Heteroderinae</taxon>
        <taxon>Globodera</taxon>
    </lineage>
</organism>
<sequence length="66" mass="7322">MPLDTPVGFDEGTYGYASWGEFWGHVVDGCCHTDNGRPYIDRKPLLEEGDVVGCGVNLKMAKLFTR</sequence>
<accession>A0A914HRJ0</accession>
<dbReference type="AlphaFoldDB" id="A0A914HRJ0"/>
<dbReference type="WBParaSite" id="Gr19_v10_g3057.t1">
    <property type="protein sequence ID" value="Gr19_v10_g3057.t1"/>
    <property type="gene ID" value="Gr19_v10_g3057"/>
</dbReference>
<dbReference type="Gene3D" id="2.60.120.920">
    <property type="match status" value="1"/>
</dbReference>
<protein>
    <submittedName>
        <fullName evidence="2">Uncharacterized protein</fullName>
    </submittedName>
</protein>
<reference evidence="2" key="1">
    <citation type="submission" date="2022-11" db="UniProtKB">
        <authorList>
            <consortium name="WormBaseParasite"/>
        </authorList>
    </citation>
    <scope>IDENTIFICATION</scope>
</reference>
<keyword evidence="1" id="KW-1185">Reference proteome</keyword>
<dbReference type="Proteomes" id="UP000887572">
    <property type="component" value="Unplaced"/>
</dbReference>
<name>A0A914HRJ0_GLORO</name>
<dbReference type="InterPro" id="IPR043136">
    <property type="entry name" value="B30.2/SPRY_sf"/>
</dbReference>